<gene>
    <name evidence="2" type="ORF">B0T26DRAFT_635538</name>
</gene>
<protein>
    <submittedName>
        <fullName evidence="2">Uncharacterized protein</fullName>
    </submittedName>
</protein>
<reference evidence="2" key="1">
    <citation type="submission" date="2023-06" db="EMBL/GenBank/DDBJ databases">
        <title>Genome-scale phylogeny and comparative genomics of the fungal order Sordariales.</title>
        <authorList>
            <consortium name="Lawrence Berkeley National Laboratory"/>
            <person name="Hensen N."/>
            <person name="Bonometti L."/>
            <person name="Westerberg I."/>
            <person name="Brannstrom I.O."/>
            <person name="Guillou S."/>
            <person name="Cros-Aarteil S."/>
            <person name="Calhoun S."/>
            <person name="Haridas S."/>
            <person name="Kuo A."/>
            <person name="Mondo S."/>
            <person name="Pangilinan J."/>
            <person name="Riley R."/>
            <person name="LaButti K."/>
            <person name="Andreopoulos B."/>
            <person name="Lipzen A."/>
            <person name="Chen C."/>
            <person name="Yanf M."/>
            <person name="Daum C."/>
            <person name="Ng V."/>
            <person name="Clum A."/>
            <person name="Steindorff A."/>
            <person name="Ohm R."/>
            <person name="Martin F."/>
            <person name="Silar P."/>
            <person name="Natvig D."/>
            <person name="Lalanne C."/>
            <person name="Gautier V."/>
            <person name="Ament-velasquez S.L."/>
            <person name="Kruys A."/>
            <person name="Hutchinson M.I."/>
            <person name="Powell A.J."/>
            <person name="Barry K."/>
            <person name="Miller A.N."/>
            <person name="Grigoriev I.V."/>
            <person name="Debuchy R."/>
            <person name="Gladieux P."/>
            <person name="Thoren M.H."/>
            <person name="Johannesson H."/>
        </authorList>
    </citation>
    <scope>NUCLEOTIDE SEQUENCE</scope>
    <source>
        <strain evidence="2">SMH2392-1A</strain>
    </source>
</reference>
<feature type="region of interest" description="Disordered" evidence="1">
    <location>
        <begin position="154"/>
        <end position="191"/>
    </location>
</feature>
<name>A0AA40EAA3_9PEZI</name>
<proteinExistence type="predicted"/>
<feature type="compositionally biased region" description="Polar residues" evidence="1">
    <location>
        <begin position="383"/>
        <end position="393"/>
    </location>
</feature>
<feature type="region of interest" description="Disordered" evidence="1">
    <location>
        <begin position="627"/>
        <end position="648"/>
    </location>
</feature>
<comment type="caution">
    <text evidence="2">The sequence shown here is derived from an EMBL/GenBank/DDBJ whole genome shotgun (WGS) entry which is preliminary data.</text>
</comment>
<evidence type="ECO:0000256" key="1">
    <source>
        <dbReference type="SAM" id="MobiDB-lite"/>
    </source>
</evidence>
<sequence length="669" mass="74197">MDSDRKEEQPASPVVEPASPLIDLPLLREGDLIREELLQDDGLGSDWEDSSTATSPIKPFKRLRIHVDMTSSQYLTPGAHHHSERLQANGLPTCSSGPPTGAYTSAADLDPFSAVCSQLQLSARPFGASMPVASGVSSFNYPAAADASLLTPVSSAGSPPLQQQQRPAVKPLRGYHSSQTATAADTQMPTPPNTSKMYYGYEMNSNSQSSSPMTTVHPQVTEGGHFDMTPYIAQSPVGTHNPSSPKIEVPPPIDPYLGHFTVSGGNEADVAHHSFHDYHAFSNVEVDHSSGYPFRQTPHVSVSGPHMHHRMPSNGGQAPILTQPHPSQFRPQTTPRVGGIEDLRDPSMLMGAYPPHTSLSPGRRVQPRKKPTPARKPARTPKSTPNVGSSDGQGVSDEDREELTLREDAPEDDKYLFQLRKEFISEKGKGMWEEMKARYSEKHQGNWEKAALQMKVSRAVAKFGVWPKREIERLKEAHRYYEDKRYQLILARMKENGGCRVWDWKPQHVEAMLVKLGMEEPTVDEKTGTRRRKNKAARRRAGSQNGHHHASNVMNDWSNGLGLHPAFQGHPHHVAAARQASFDMMSDDASIAPTFSSEQENEYLDHIFQKQAKVEHSLSPEIMELSYEDDGGSRPPTRDLNHQHSERVARQACEQMMQQQTSVEPFAAQ</sequence>
<dbReference type="AlphaFoldDB" id="A0AA40EAA3"/>
<accession>A0AA40EAA3</accession>
<feature type="region of interest" description="Disordered" evidence="1">
    <location>
        <begin position="1"/>
        <end position="20"/>
    </location>
</feature>
<feature type="region of interest" description="Disordered" evidence="1">
    <location>
        <begin position="302"/>
        <end position="409"/>
    </location>
</feature>
<organism evidence="2 3">
    <name type="scientific">Lasiosphaeria miniovina</name>
    <dbReference type="NCBI Taxonomy" id="1954250"/>
    <lineage>
        <taxon>Eukaryota</taxon>
        <taxon>Fungi</taxon>
        <taxon>Dikarya</taxon>
        <taxon>Ascomycota</taxon>
        <taxon>Pezizomycotina</taxon>
        <taxon>Sordariomycetes</taxon>
        <taxon>Sordariomycetidae</taxon>
        <taxon>Sordariales</taxon>
        <taxon>Lasiosphaeriaceae</taxon>
        <taxon>Lasiosphaeria</taxon>
    </lineage>
</organism>
<evidence type="ECO:0000313" key="2">
    <source>
        <dbReference type="EMBL" id="KAK0734194.1"/>
    </source>
</evidence>
<feature type="compositionally biased region" description="Basic residues" evidence="1">
    <location>
        <begin position="529"/>
        <end position="550"/>
    </location>
</feature>
<feature type="compositionally biased region" description="Polar residues" evidence="1">
    <location>
        <begin position="176"/>
        <end position="191"/>
    </location>
</feature>
<evidence type="ECO:0000313" key="3">
    <source>
        <dbReference type="Proteomes" id="UP001172101"/>
    </source>
</evidence>
<feature type="compositionally biased region" description="Polar residues" evidence="1">
    <location>
        <begin position="324"/>
        <end position="335"/>
    </location>
</feature>
<feature type="compositionally biased region" description="Basic residues" evidence="1">
    <location>
        <begin position="365"/>
        <end position="379"/>
    </location>
</feature>
<dbReference type="GeneID" id="85320002"/>
<dbReference type="RefSeq" id="XP_060303071.1">
    <property type="nucleotide sequence ID" value="XM_060436732.1"/>
</dbReference>
<dbReference type="EMBL" id="JAUIRO010000001">
    <property type="protein sequence ID" value="KAK0734194.1"/>
    <property type="molecule type" value="Genomic_DNA"/>
</dbReference>
<dbReference type="Proteomes" id="UP001172101">
    <property type="component" value="Unassembled WGS sequence"/>
</dbReference>
<feature type="compositionally biased region" description="Polar residues" evidence="1">
    <location>
        <begin position="154"/>
        <end position="166"/>
    </location>
</feature>
<feature type="compositionally biased region" description="Basic and acidic residues" evidence="1">
    <location>
        <begin position="636"/>
        <end position="648"/>
    </location>
</feature>
<feature type="region of interest" description="Disordered" evidence="1">
    <location>
        <begin position="523"/>
        <end position="553"/>
    </location>
</feature>
<keyword evidence="3" id="KW-1185">Reference proteome</keyword>